<dbReference type="OrthoDB" id="513533at2"/>
<gene>
    <name evidence="1" type="ORF">DO97_10235</name>
</gene>
<dbReference type="Proteomes" id="UP000030170">
    <property type="component" value="Unassembled WGS sequence"/>
</dbReference>
<dbReference type="RefSeq" id="WP_036530743.1">
    <property type="nucleotide sequence ID" value="NZ_JJML01000003.1"/>
</dbReference>
<organism evidence="1 2">
    <name type="scientific">Neosynechococcus sphagnicola sy1</name>
    <dbReference type="NCBI Taxonomy" id="1497020"/>
    <lineage>
        <taxon>Bacteria</taxon>
        <taxon>Bacillati</taxon>
        <taxon>Cyanobacteriota</taxon>
        <taxon>Cyanophyceae</taxon>
        <taxon>Neosynechococcales</taxon>
        <taxon>Neosynechococcaceae</taxon>
        <taxon>Neosynechococcus</taxon>
    </lineage>
</organism>
<keyword evidence="2" id="KW-1185">Reference proteome</keyword>
<name>A0A098TPG4_9CYAN</name>
<dbReference type="EMBL" id="JJML01000003">
    <property type="protein sequence ID" value="KGF73782.1"/>
    <property type="molecule type" value="Genomic_DNA"/>
</dbReference>
<proteinExistence type="predicted"/>
<evidence type="ECO:0000313" key="1">
    <source>
        <dbReference type="EMBL" id="KGF73782.1"/>
    </source>
</evidence>
<comment type="caution">
    <text evidence="1">The sequence shown here is derived from an EMBL/GenBank/DDBJ whole genome shotgun (WGS) entry which is preliminary data.</text>
</comment>
<accession>A0A098TPG4</accession>
<reference evidence="1 2" key="1">
    <citation type="journal article" date="2014" name="Mol. Ecol.">
        <title>Evolution of Synechococcus.</title>
        <authorList>
            <person name="Dvorak P."/>
            <person name="Casamatta D."/>
            <person name="Hasler P."/>
            <person name="Poulickova A."/>
            <person name="Ondrej V."/>
            <person name="Sanges R."/>
        </authorList>
    </citation>
    <scope>NUCLEOTIDE SEQUENCE [LARGE SCALE GENOMIC DNA]</scope>
    <source>
        <strain evidence="1 2">CAUP A 1101</strain>
    </source>
</reference>
<evidence type="ECO:0000313" key="2">
    <source>
        <dbReference type="Proteomes" id="UP000030170"/>
    </source>
</evidence>
<dbReference type="AlphaFoldDB" id="A0A098TPG4"/>
<protein>
    <submittedName>
        <fullName evidence="1">Uncharacterized protein</fullName>
    </submittedName>
</protein>
<sequence>MLTETHLIQEFTTLIERTYPQVGSLLRHCHIKLITAHWGQPPRRLDYIAIYCLDTLFQAASAQKEAFRNISRYMGLAEPVCMNATRLLRDPKSKLKQDAPRFWLELHRLLPAQTPDS</sequence>